<gene>
    <name evidence="1" type="ORF">H4R21_000707</name>
</gene>
<reference evidence="1" key="1">
    <citation type="submission" date="2022-07" db="EMBL/GenBank/DDBJ databases">
        <title>Phylogenomic reconstructions and comparative analyses of Kickxellomycotina fungi.</title>
        <authorList>
            <person name="Reynolds N.K."/>
            <person name="Stajich J.E."/>
            <person name="Barry K."/>
            <person name="Grigoriev I.V."/>
            <person name="Crous P."/>
            <person name="Smith M.E."/>
        </authorList>
    </citation>
    <scope>NUCLEOTIDE SEQUENCE</scope>
    <source>
        <strain evidence="1">BCRC 34780</strain>
    </source>
</reference>
<accession>A0ACC1LG26</accession>
<dbReference type="EMBL" id="JANBUN010000107">
    <property type="protein sequence ID" value="KAJ2806840.1"/>
    <property type="molecule type" value="Genomic_DNA"/>
</dbReference>
<proteinExistence type="predicted"/>
<organism evidence="1 2">
    <name type="scientific">Coemansia helicoidea</name>
    <dbReference type="NCBI Taxonomy" id="1286919"/>
    <lineage>
        <taxon>Eukaryota</taxon>
        <taxon>Fungi</taxon>
        <taxon>Fungi incertae sedis</taxon>
        <taxon>Zoopagomycota</taxon>
        <taxon>Kickxellomycotina</taxon>
        <taxon>Kickxellomycetes</taxon>
        <taxon>Kickxellales</taxon>
        <taxon>Kickxellaceae</taxon>
        <taxon>Coemansia</taxon>
    </lineage>
</organism>
<dbReference type="Proteomes" id="UP001140087">
    <property type="component" value="Unassembled WGS sequence"/>
</dbReference>
<evidence type="ECO:0000313" key="2">
    <source>
        <dbReference type="Proteomes" id="UP001140087"/>
    </source>
</evidence>
<name>A0ACC1LG26_9FUNG</name>
<sequence length="481" mass="52423">MLGKYTWRHLPGEDDGRVGLADRGMRAEFKRRLLHYLILAVICSVMIWTGLSLFLGAAYERSTRAHNIGLHVIDLDGGSIGGNVTQMVFAAKPEPTAPTWVPGPRVSSLDEAKAWVLRHGWGALVINSGATERLERALYAGASYSPTDVMTVIISSGRHYTTEMLFVTPTLITTAQTVSRQLALELVTAFQALPPQPQRQTNYVAVTNPIGYTIVDVAPAGFSIAPLMSTFGYLHITLCLVGILIPWKLSSFAFFAKVRYRDLVAMWSVLLLCTALILSLYQALAFVAFRGPNYDKLALPYTAATFFKLWFTSAGVTMACAQWMFSLFLVLTPSTVTLASIITILPNVVSTVTVVELAPAFFRIFYALPFYNGANISLRVTTGAHREAAREAGILAGEIALMVAGLALAVWIRQACLLRGISDAQGWYRGQPYYSSPIPDDKATAEQRPPSQSQPASTASSIQVLDREGDNTRLTTGNMAG</sequence>
<evidence type="ECO:0000313" key="1">
    <source>
        <dbReference type="EMBL" id="KAJ2806840.1"/>
    </source>
</evidence>
<comment type="caution">
    <text evidence="1">The sequence shown here is derived from an EMBL/GenBank/DDBJ whole genome shotgun (WGS) entry which is preliminary data.</text>
</comment>
<protein>
    <submittedName>
        <fullName evidence="1">Uncharacterized protein</fullName>
    </submittedName>
</protein>
<keyword evidence="2" id="KW-1185">Reference proteome</keyword>